<dbReference type="InterPro" id="IPR002711">
    <property type="entry name" value="HNH"/>
</dbReference>
<dbReference type="GeneID" id="93983001"/>
<evidence type="ECO:0000313" key="3">
    <source>
        <dbReference type="Proteomes" id="UP000063953"/>
    </source>
</evidence>
<dbReference type="RefSeq" id="WP_053101783.1">
    <property type="nucleotide sequence ID" value="NZ_CP012358.1"/>
</dbReference>
<name>A0A0K1XGT5_9GAMM</name>
<dbReference type="CDD" id="cd00085">
    <property type="entry name" value="HNHc"/>
    <property type="match status" value="1"/>
</dbReference>
<dbReference type="Gene3D" id="1.10.30.50">
    <property type="match status" value="1"/>
</dbReference>
<dbReference type="GO" id="GO:0008270">
    <property type="term" value="F:zinc ion binding"/>
    <property type="evidence" value="ECO:0007669"/>
    <property type="project" value="InterPro"/>
</dbReference>
<proteinExistence type="predicted"/>
<evidence type="ECO:0000313" key="2">
    <source>
        <dbReference type="EMBL" id="AKX60464.1"/>
    </source>
</evidence>
<evidence type="ECO:0000259" key="1">
    <source>
        <dbReference type="SMART" id="SM00507"/>
    </source>
</evidence>
<dbReference type="Pfam" id="PF01844">
    <property type="entry name" value="HNH"/>
    <property type="match status" value="1"/>
</dbReference>
<gene>
    <name evidence="2" type="ORF">AKN88_11405</name>
</gene>
<dbReference type="STRING" id="1697053.AKN87_01795"/>
<reference evidence="2 3" key="1">
    <citation type="journal article" date="2015" name="Genome Announc.">
        <title>Genome Sequences of Oblitimonas alkaliphila gen. nov. sp. nov. (Proposed), a Novel Bacterium of the Pseudomonadaceae Family.</title>
        <authorList>
            <person name="Lauer A.C."/>
            <person name="Nicholson A.C."/>
            <person name="Humrighouse B.W."/>
            <person name="Emery B."/>
            <person name="Drobish A."/>
            <person name="Juieng P."/>
            <person name="Loparev V."/>
            <person name="McQuiston J.R."/>
        </authorList>
    </citation>
    <scope>NUCLEOTIDE SEQUENCE [LARGE SCALE GENOMIC DNA]</scope>
    <source>
        <strain evidence="2 3">E5571</strain>
    </source>
</reference>
<accession>A0A0K1XGT5</accession>
<protein>
    <recommendedName>
        <fullName evidence="1">HNH nuclease domain-containing protein</fullName>
    </recommendedName>
</protein>
<keyword evidence="3" id="KW-1185">Reference proteome</keyword>
<organism evidence="2 3">
    <name type="scientific">Thiopseudomonas alkaliphila</name>
    <dbReference type="NCBI Taxonomy" id="1697053"/>
    <lineage>
        <taxon>Bacteria</taxon>
        <taxon>Pseudomonadati</taxon>
        <taxon>Pseudomonadota</taxon>
        <taxon>Gammaproteobacteria</taxon>
        <taxon>Pseudomonadales</taxon>
        <taxon>Pseudomonadaceae</taxon>
        <taxon>Thiopseudomonas</taxon>
    </lineage>
</organism>
<dbReference type="InterPro" id="IPR003615">
    <property type="entry name" value="HNH_nuc"/>
</dbReference>
<sequence>MAKLEMHRSRLATLKKTNQKLPQIKTWGRGRGGRAWRKLREQIILRDKQICQHCGLLALEPEVDHIVPLAAGGTDAPDNLQVLCKSPCHANKTARESRGDFS</sequence>
<dbReference type="EMBL" id="CP012365">
    <property type="protein sequence ID" value="AKX60464.1"/>
    <property type="molecule type" value="Genomic_DNA"/>
</dbReference>
<dbReference type="KEGG" id="pbb:AKN87_01795"/>
<dbReference type="SMART" id="SM00507">
    <property type="entry name" value="HNHc"/>
    <property type="match status" value="1"/>
</dbReference>
<dbReference type="GO" id="GO:0003676">
    <property type="term" value="F:nucleic acid binding"/>
    <property type="evidence" value="ECO:0007669"/>
    <property type="project" value="InterPro"/>
</dbReference>
<dbReference type="AlphaFoldDB" id="A0A0K1XGT5"/>
<dbReference type="Proteomes" id="UP000063953">
    <property type="component" value="Chromosome"/>
</dbReference>
<feature type="domain" description="HNH nuclease" evidence="1">
    <location>
        <begin position="38"/>
        <end position="90"/>
    </location>
</feature>
<dbReference type="GO" id="GO:0004519">
    <property type="term" value="F:endonuclease activity"/>
    <property type="evidence" value="ECO:0007669"/>
    <property type="project" value="InterPro"/>
</dbReference>